<proteinExistence type="predicted"/>
<protein>
    <recommendedName>
        <fullName evidence="2">WKF domain-containing protein</fullName>
    </recommendedName>
</protein>
<organism evidence="3 4">
    <name type="scientific">Ceutorhynchus assimilis</name>
    <name type="common">cabbage seed weevil</name>
    <dbReference type="NCBI Taxonomy" id="467358"/>
    <lineage>
        <taxon>Eukaryota</taxon>
        <taxon>Metazoa</taxon>
        <taxon>Ecdysozoa</taxon>
        <taxon>Arthropoda</taxon>
        <taxon>Hexapoda</taxon>
        <taxon>Insecta</taxon>
        <taxon>Pterygota</taxon>
        <taxon>Neoptera</taxon>
        <taxon>Endopterygota</taxon>
        <taxon>Coleoptera</taxon>
        <taxon>Polyphaga</taxon>
        <taxon>Cucujiformia</taxon>
        <taxon>Curculionidae</taxon>
        <taxon>Ceutorhynchinae</taxon>
        <taxon>Ceutorhynchus</taxon>
    </lineage>
</organism>
<evidence type="ECO:0000313" key="4">
    <source>
        <dbReference type="Proteomes" id="UP001152799"/>
    </source>
</evidence>
<feature type="domain" description="WKF" evidence="2">
    <location>
        <begin position="153"/>
        <end position="214"/>
    </location>
</feature>
<feature type="compositionally biased region" description="Polar residues" evidence="1">
    <location>
        <begin position="91"/>
        <end position="102"/>
    </location>
</feature>
<accession>A0A9N9MJY9</accession>
<feature type="region of interest" description="Disordered" evidence="1">
    <location>
        <begin position="1"/>
        <end position="131"/>
    </location>
</feature>
<evidence type="ECO:0000256" key="1">
    <source>
        <dbReference type="SAM" id="MobiDB-lite"/>
    </source>
</evidence>
<dbReference type="OrthoDB" id="10261563at2759"/>
<reference evidence="3" key="1">
    <citation type="submission" date="2022-01" db="EMBL/GenBank/DDBJ databases">
        <authorList>
            <person name="King R."/>
        </authorList>
    </citation>
    <scope>NUCLEOTIDE SEQUENCE</scope>
</reference>
<evidence type="ECO:0000259" key="2">
    <source>
        <dbReference type="Pfam" id="PF10180"/>
    </source>
</evidence>
<feature type="compositionally biased region" description="Basic and acidic residues" evidence="1">
    <location>
        <begin position="111"/>
        <end position="125"/>
    </location>
</feature>
<dbReference type="Pfam" id="PF10180">
    <property type="entry name" value="WKF"/>
    <property type="match status" value="1"/>
</dbReference>
<dbReference type="EMBL" id="OU892279">
    <property type="protein sequence ID" value="CAG9766308.1"/>
    <property type="molecule type" value="Genomic_DNA"/>
</dbReference>
<dbReference type="PANTHER" id="PTHR22306:SF2">
    <property type="entry name" value="CHROMOSOME 7 OPEN READING FRAME 50"/>
    <property type="match status" value="1"/>
</dbReference>
<dbReference type="PANTHER" id="PTHR22306">
    <property type="entry name" value="CHROMOSOME 7 OPEN READING FRAME 50"/>
    <property type="match status" value="1"/>
</dbReference>
<keyword evidence="4" id="KW-1185">Reference proteome</keyword>
<gene>
    <name evidence="3" type="ORF">CEUTPL_LOCUS6894</name>
</gene>
<sequence>MEPITKSKSKRSSKKGKSKISFDEELITKEDAKVLVSKEKDNLLQQQNQEDSEKPKKKRKKNKDTSNESRNKTENNESSKSKKKKTKNEADSQTPMDTGDNNNPDEEEEEVSKQTNKEEKKESNRSIKKRKHAKILEEKKVQIELELQQKALNYLSKWKHSKSEWKFEKLRQIWLQQNLFDSSKVPDEFWDTVVQYFNGAQGQSRQTVFDEALKFIENSSEEKTDEEYQIKLKRARDVVQNLE</sequence>
<evidence type="ECO:0000313" key="3">
    <source>
        <dbReference type="EMBL" id="CAG9766308.1"/>
    </source>
</evidence>
<dbReference type="AlphaFoldDB" id="A0A9N9MJY9"/>
<dbReference type="Proteomes" id="UP001152799">
    <property type="component" value="Chromosome 3"/>
</dbReference>
<feature type="compositionally biased region" description="Basic and acidic residues" evidence="1">
    <location>
        <begin position="20"/>
        <end position="42"/>
    </location>
</feature>
<feature type="compositionally biased region" description="Basic and acidic residues" evidence="1">
    <location>
        <begin position="63"/>
        <end position="80"/>
    </location>
</feature>
<name>A0A9N9MJY9_9CUCU</name>
<feature type="compositionally biased region" description="Basic residues" evidence="1">
    <location>
        <begin position="7"/>
        <end position="18"/>
    </location>
</feature>
<dbReference type="InterPro" id="IPR019327">
    <property type="entry name" value="WKF"/>
</dbReference>